<dbReference type="Proteomes" id="UP001595973">
    <property type="component" value="Unassembled WGS sequence"/>
</dbReference>
<dbReference type="Pfam" id="PF20597">
    <property type="entry name" value="pAdhesive_15"/>
    <property type="match status" value="1"/>
</dbReference>
<evidence type="ECO:0000256" key="2">
    <source>
        <dbReference type="SAM" id="SignalP"/>
    </source>
</evidence>
<feature type="transmembrane region" description="Helical" evidence="1">
    <location>
        <begin position="277"/>
        <end position="296"/>
    </location>
</feature>
<evidence type="ECO:0000313" key="4">
    <source>
        <dbReference type="EMBL" id="MFC4668441.1"/>
    </source>
</evidence>
<reference evidence="5" key="1">
    <citation type="journal article" date="2019" name="Int. J. Syst. Evol. Microbiol.">
        <title>The Global Catalogue of Microorganisms (GCM) 10K type strain sequencing project: providing services to taxonomists for standard genome sequencing and annotation.</title>
        <authorList>
            <consortium name="The Broad Institute Genomics Platform"/>
            <consortium name="The Broad Institute Genome Sequencing Center for Infectious Disease"/>
            <person name="Wu L."/>
            <person name="Ma J."/>
        </authorList>
    </citation>
    <scope>NUCLEOTIDE SEQUENCE [LARGE SCALE GENOMIC DNA]</scope>
    <source>
        <strain evidence="5">CGMCC 4.7283</strain>
    </source>
</reference>
<feature type="signal peptide" evidence="2">
    <location>
        <begin position="1"/>
        <end position="21"/>
    </location>
</feature>
<feature type="chain" id="PRO_5045298501" evidence="2">
    <location>
        <begin position="22"/>
        <end position="302"/>
    </location>
</feature>
<evidence type="ECO:0000259" key="3">
    <source>
        <dbReference type="Pfam" id="PF20597"/>
    </source>
</evidence>
<gene>
    <name evidence="4" type="ORF">ACFO5X_07745</name>
</gene>
<protein>
    <submittedName>
        <fullName evidence="4">Collagen-binding domain-containing protein</fullName>
    </submittedName>
</protein>
<evidence type="ECO:0000256" key="1">
    <source>
        <dbReference type="SAM" id="Phobius"/>
    </source>
</evidence>
<name>A0ABV9KES4_9RHOB</name>
<dbReference type="RefSeq" id="WP_380716725.1">
    <property type="nucleotide sequence ID" value="NZ_JBHSGI010000005.1"/>
</dbReference>
<feature type="domain" description="Choice-of-anchor A" evidence="3">
    <location>
        <begin position="28"/>
        <end position="262"/>
    </location>
</feature>
<keyword evidence="5" id="KW-1185">Reference proteome</keyword>
<keyword evidence="1" id="KW-1133">Transmembrane helix</keyword>
<keyword evidence="4" id="KW-0176">Collagen</keyword>
<proteinExistence type="predicted"/>
<accession>A0ABV9KES4</accession>
<sequence length="302" mass="31420">MFTKTLMAAALVLAPFGAAQAATLDAVSLLQQFGLITTGDVKVNSLHVHGRALIGGSLTGNFAEVNNGNIDPKVASDYDELVLGKATSSTKVRVNNHGTASYNGTPGELYADVKSTPALMPENYGAILDAFSNELDSLVANATVTKVGGNGLKFNAASSGGVMVYDVTAADFMNRDISLELNGADLVVINVSGSGTFNVMSNFNYDAVLSKKVVWNLSGFDKVNLQRSVKGQILAGGMEVAFGSDIEGTLFARSVKAGAQVHIQTLDYEAPDPVSAVPLPGTLPLLLAGAGALAVVRRRRRA</sequence>
<keyword evidence="1" id="KW-0472">Membrane</keyword>
<dbReference type="InterPro" id="IPR026588">
    <property type="entry name" value="Choice_anch_A"/>
</dbReference>
<keyword evidence="2" id="KW-0732">Signal</keyword>
<comment type="caution">
    <text evidence="4">The sequence shown here is derived from an EMBL/GenBank/DDBJ whole genome shotgun (WGS) entry which is preliminary data.</text>
</comment>
<organism evidence="4 5">
    <name type="scientific">Seohaeicola nanhaiensis</name>
    <dbReference type="NCBI Taxonomy" id="1387282"/>
    <lineage>
        <taxon>Bacteria</taxon>
        <taxon>Pseudomonadati</taxon>
        <taxon>Pseudomonadota</taxon>
        <taxon>Alphaproteobacteria</taxon>
        <taxon>Rhodobacterales</taxon>
        <taxon>Roseobacteraceae</taxon>
        <taxon>Seohaeicola</taxon>
    </lineage>
</organism>
<dbReference type="EMBL" id="JBHSGI010000005">
    <property type="protein sequence ID" value="MFC4668441.1"/>
    <property type="molecule type" value="Genomic_DNA"/>
</dbReference>
<evidence type="ECO:0000313" key="5">
    <source>
        <dbReference type="Proteomes" id="UP001595973"/>
    </source>
</evidence>
<keyword evidence="1" id="KW-0812">Transmembrane</keyword>
<dbReference type="NCBIfam" id="TIGR04215">
    <property type="entry name" value="choice_anch_A"/>
    <property type="match status" value="1"/>
</dbReference>